<dbReference type="CDD" id="cd00430">
    <property type="entry name" value="PLPDE_III_AR"/>
    <property type="match status" value="1"/>
</dbReference>
<keyword evidence="10" id="KW-1185">Reference proteome</keyword>
<dbReference type="Proteomes" id="UP000199136">
    <property type="component" value="Unassembled WGS sequence"/>
</dbReference>
<feature type="binding site" evidence="5 7">
    <location>
        <position position="140"/>
    </location>
    <ligand>
        <name>substrate</name>
    </ligand>
</feature>
<evidence type="ECO:0000256" key="4">
    <source>
        <dbReference type="ARBA" id="ARBA00023235"/>
    </source>
</evidence>
<evidence type="ECO:0000256" key="5">
    <source>
        <dbReference type="HAMAP-Rule" id="MF_01201"/>
    </source>
</evidence>
<proteinExistence type="inferred from homology"/>
<dbReference type="Pfam" id="PF00842">
    <property type="entry name" value="Ala_racemase_C"/>
    <property type="match status" value="1"/>
</dbReference>
<sequence length="373" mass="41732">MVTGEYRNTAAIIDKEAIQWNILQERKRLADDELIYAVVKANAYGHGAVEVAKTALQSGVDGFCVALLDEGIELREAGITKPILVLGLIDPNYINIAAEYQLTVTVGRIDWIQKAETKLRESENAESVCVHMALDTGMGRIGFRTEKEVRECERELHNSTFLKLEGVFTHFATADSEDDSLFLKQQKRFNELIKSFDKEPKIVHTANSATTLFHPKNSSKLIRFGIAMYGLNPSGNLMDPPYPLKPALNLISELVHVKKVNQGDYISYGATYQAQNDEWIGTVPIGYADGWSRDLQGQEVLVEGVRCEIVGRICMDQFMIRLPKELPVGTKVVLIGKSNGKEITVQEIADKLNTIHYEVLCGISQRVKRIYLS</sequence>
<dbReference type="EC" id="5.1.1.1" evidence="5"/>
<dbReference type="InterPro" id="IPR029066">
    <property type="entry name" value="PLP-binding_barrel"/>
</dbReference>
<dbReference type="UniPathway" id="UPA00042">
    <property type="reaction ID" value="UER00497"/>
</dbReference>
<feature type="modified residue" description="N6-(pyridoxal phosphate)lysine" evidence="5 6">
    <location>
        <position position="40"/>
    </location>
</feature>
<gene>
    <name evidence="9" type="ORF">SAMN04488506_2219</name>
</gene>
<dbReference type="PANTHER" id="PTHR30511">
    <property type="entry name" value="ALANINE RACEMASE"/>
    <property type="match status" value="1"/>
</dbReference>
<dbReference type="RefSeq" id="WP_092481221.1">
    <property type="nucleotide sequence ID" value="NZ_FOXW01000013.1"/>
</dbReference>
<dbReference type="InterPro" id="IPR009006">
    <property type="entry name" value="Ala_racemase/Decarboxylase_C"/>
</dbReference>
<feature type="domain" description="Alanine racemase C-terminal" evidence="8">
    <location>
        <begin position="247"/>
        <end position="372"/>
    </location>
</feature>
<accession>A0A1I5YSF2</accession>
<dbReference type="PROSITE" id="PS00395">
    <property type="entry name" value="ALANINE_RACEMASE"/>
    <property type="match status" value="1"/>
</dbReference>
<dbReference type="InterPro" id="IPR020622">
    <property type="entry name" value="Ala_racemase_pyridoxalP-BS"/>
</dbReference>
<dbReference type="STRING" id="82801.SAMN04488506_2219"/>
<dbReference type="Pfam" id="PF01168">
    <property type="entry name" value="Ala_racemase_N"/>
    <property type="match status" value="1"/>
</dbReference>
<dbReference type="FunFam" id="2.40.37.10:FF:000006">
    <property type="entry name" value="Alanine racemase"/>
    <property type="match status" value="1"/>
</dbReference>
<dbReference type="GO" id="GO:0030632">
    <property type="term" value="P:D-alanine biosynthetic process"/>
    <property type="evidence" value="ECO:0007669"/>
    <property type="project" value="UniProtKB-UniRule"/>
</dbReference>
<protein>
    <recommendedName>
        <fullName evidence="5">Alanine racemase</fullName>
        <ecNumber evidence="5">5.1.1.1</ecNumber>
    </recommendedName>
</protein>
<dbReference type="PANTHER" id="PTHR30511:SF0">
    <property type="entry name" value="ALANINE RACEMASE, CATABOLIC-RELATED"/>
    <property type="match status" value="1"/>
</dbReference>
<dbReference type="PRINTS" id="PR00992">
    <property type="entry name" value="ALARACEMASE"/>
</dbReference>
<dbReference type="Gene3D" id="3.20.20.10">
    <property type="entry name" value="Alanine racemase"/>
    <property type="match status" value="1"/>
</dbReference>
<evidence type="ECO:0000256" key="2">
    <source>
        <dbReference type="ARBA" id="ARBA00001933"/>
    </source>
</evidence>
<dbReference type="Gene3D" id="2.40.37.10">
    <property type="entry name" value="Lyase, Ornithine Decarboxylase, Chain A, domain 1"/>
    <property type="match status" value="1"/>
</dbReference>
<dbReference type="SUPFAM" id="SSF51419">
    <property type="entry name" value="PLP-binding barrel"/>
    <property type="match status" value="1"/>
</dbReference>
<feature type="binding site" evidence="5 7">
    <location>
        <position position="315"/>
    </location>
    <ligand>
        <name>substrate</name>
    </ligand>
</feature>
<reference evidence="9 10" key="1">
    <citation type="submission" date="2016-10" db="EMBL/GenBank/DDBJ databases">
        <authorList>
            <person name="de Groot N.N."/>
        </authorList>
    </citation>
    <scope>NUCLEOTIDE SEQUENCE [LARGE SCALE GENOMIC DNA]</scope>
    <source>
        <strain evidence="9 10">DSM 20581</strain>
    </source>
</reference>
<evidence type="ECO:0000256" key="6">
    <source>
        <dbReference type="PIRSR" id="PIRSR600821-50"/>
    </source>
</evidence>
<dbReference type="FunFam" id="3.20.20.10:FF:000002">
    <property type="entry name" value="Alanine racemase"/>
    <property type="match status" value="1"/>
</dbReference>
<feature type="active site" description="Proton acceptor; specific for D-alanine" evidence="5">
    <location>
        <position position="40"/>
    </location>
</feature>
<dbReference type="OrthoDB" id="9813814at2"/>
<dbReference type="InterPro" id="IPR011079">
    <property type="entry name" value="Ala_racemase_C"/>
</dbReference>
<dbReference type="GO" id="GO:0008784">
    <property type="term" value="F:alanine racemase activity"/>
    <property type="evidence" value="ECO:0007669"/>
    <property type="project" value="UniProtKB-UniRule"/>
</dbReference>
<name>A0A1I5YSF2_9LACT</name>
<evidence type="ECO:0000313" key="10">
    <source>
        <dbReference type="Proteomes" id="UP000199136"/>
    </source>
</evidence>
<organism evidence="9 10">
    <name type="scientific">Desemzia incerta</name>
    <dbReference type="NCBI Taxonomy" id="82801"/>
    <lineage>
        <taxon>Bacteria</taxon>
        <taxon>Bacillati</taxon>
        <taxon>Bacillota</taxon>
        <taxon>Bacilli</taxon>
        <taxon>Lactobacillales</taxon>
        <taxon>Carnobacteriaceae</taxon>
        <taxon>Desemzia</taxon>
    </lineage>
</organism>
<evidence type="ECO:0000256" key="1">
    <source>
        <dbReference type="ARBA" id="ARBA00000316"/>
    </source>
</evidence>
<comment type="catalytic activity">
    <reaction evidence="1 5">
        <text>L-alanine = D-alanine</text>
        <dbReference type="Rhea" id="RHEA:20249"/>
        <dbReference type="ChEBI" id="CHEBI:57416"/>
        <dbReference type="ChEBI" id="CHEBI:57972"/>
        <dbReference type="EC" id="5.1.1.1"/>
    </reaction>
</comment>
<dbReference type="GO" id="GO:0030170">
    <property type="term" value="F:pyridoxal phosphate binding"/>
    <property type="evidence" value="ECO:0007669"/>
    <property type="project" value="UniProtKB-UniRule"/>
</dbReference>
<comment type="pathway">
    <text evidence="5">Amino-acid biosynthesis; D-alanine biosynthesis; D-alanine from L-alanine: step 1/1.</text>
</comment>
<comment type="cofactor">
    <cofactor evidence="2 5 6">
        <name>pyridoxal 5'-phosphate</name>
        <dbReference type="ChEBI" id="CHEBI:597326"/>
    </cofactor>
</comment>
<dbReference type="InterPro" id="IPR001608">
    <property type="entry name" value="Ala_racemase_N"/>
</dbReference>
<dbReference type="AlphaFoldDB" id="A0A1I5YSF2"/>
<dbReference type="GO" id="GO:0005829">
    <property type="term" value="C:cytosol"/>
    <property type="evidence" value="ECO:0007669"/>
    <property type="project" value="TreeGrafter"/>
</dbReference>
<evidence type="ECO:0000256" key="3">
    <source>
        <dbReference type="ARBA" id="ARBA00022898"/>
    </source>
</evidence>
<dbReference type="GO" id="GO:0009252">
    <property type="term" value="P:peptidoglycan biosynthetic process"/>
    <property type="evidence" value="ECO:0007669"/>
    <property type="project" value="TreeGrafter"/>
</dbReference>
<dbReference type="NCBIfam" id="TIGR00492">
    <property type="entry name" value="alr"/>
    <property type="match status" value="1"/>
</dbReference>
<evidence type="ECO:0000259" key="8">
    <source>
        <dbReference type="SMART" id="SM01005"/>
    </source>
</evidence>
<evidence type="ECO:0000256" key="7">
    <source>
        <dbReference type="PIRSR" id="PIRSR600821-52"/>
    </source>
</evidence>
<dbReference type="HAMAP" id="MF_01201">
    <property type="entry name" value="Ala_racemase"/>
    <property type="match status" value="1"/>
</dbReference>
<comment type="function">
    <text evidence="5">Catalyzes the interconversion of L-alanine and D-alanine. May also act on other amino acids.</text>
</comment>
<feature type="active site" description="Proton acceptor; specific for L-alanine" evidence="5">
    <location>
        <position position="268"/>
    </location>
</feature>
<keyword evidence="4 5" id="KW-0413">Isomerase</keyword>
<dbReference type="InterPro" id="IPR000821">
    <property type="entry name" value="Ala_racemase"/>
</dbReference>
<evidence type="ECO:0000313" key="9">
    <source>
        <dbReference type="EMBL" id="SFQ47136.1"/>
    </source>
</evidence>
<dbReference type="EMBL" id="FOXW01000013">
    <property type="protein sequence ID" value="SFQ47136.1"/>
    <property type="molecule type" value="Genomic_DNA"/>
</dbReference>
<dbReference type="SUPFAM" id="SSF50621">
    <property type="entry name" value="Alanine racemase C-terminal domain-like"/>
    <property type="match status" value="1"/>
</dbReference>
<dbReference type="SMART" id="SM01005">
    <property type="entry name" value="Ala_racemase_C"/>
    <property type="match status" value="1"/>
</dbReference>
<comment type="similarity">
    <text evidence="5">Belongs to the alanine racemase family.</text>
</comment>
<keyword evidence="3 5" id="KW-0663">Pyridoxal phosphate</keyword>